<name>A0AAV2MDF4_KNICA</name>
<reference evidence="2 3" key="1">
    <citation type="submission" date="2024-04" db="EMBL/GenBank/DDBJ databases">
        <authorList>
            <person name="Waldvogel A.-M."/>
            <person name="Schoenle A."/>
        </authorList>
    </citation>
    <scope>NUCLEOTIDE SEQUENCE [LARGE SCALE GENOMIC DNA]</scope>
</reference>
<gene>
    <name evidence="2" type="ORF">KC01_LOCUS37837</name>
</gene>
<evidence type="ECO:0000256" key="1">
    <source>
        <dbReference type="SAM" id="MobiDB-lite"/>
    </source>
</evidence>
<proteinExistence type="predicted"/>
<feature type="region of interest" description="Disordered" evidence="1">
    <location>
        <begin position="47"/>
        <end position="133"/>
    </location>
</feature>
<dbReference type="AlphaFoldDB" id="A0AAV2MDF4"/>
<accession>A0AAV2MDF4</accession>
<evidence type="ECO:0000313" key="2">
    <source>
        <dbReference type="EMBL" id="CAL1611417.1"/>
    </source>
</evidence>
<dbReference type="Proteomes" id="UP001497482">
    <property type="component" value="Chromosome 7"/>
</dbReference>
<keyword evidence="3" id="KW-1185">Reference proteome</keyword>
<evidence type="ECO:0000313" key="3">
    <source>
        <dbReference type="Proteomes" id="UP001497482"/>
    </source>
</evidence>
<dbReference type="EMBL" id="OZ035829">
    <property type="protein sequence ID" value="CAL1611417.1"/>
    <property type="molecule type" value="Genomic_DNA"/>
</dbReference>
<protein>
    <submittedName>
        <fullName evidence="2">Uncharacterized protein</fullName>
    </submittedName>
</protein>
<sequence>MDSDACVVQLHAAAAACLERRGPAEGSAERRKALVCFKCAALKTQLAPTKEPGARPAMCKRPEPPRAGAETFQKPPGWSENGSPNVEKSEEDAKAASESSRLGVQELGTTQEKRFTCVGRPASGGWKTAPKKV</sequence>
<organism evidence="2 3">
    <name type="scientific">Knipowitschia caucasica</name>
    <name type="common">Caucasian dwarf goby</name>
    <name type="synonym">Pomatoschistus caucasicus</name>
    <dbReference type="NCBI Taxonomy" id="637954"/>
    <lineage>
        <taxon>Eukaryota</taxon>
        <taxon>Metazoa</taxon>
        <taxon>Chordata</taxon>
        <taxon>Craniata</taxon>
        <taxon>Vertebrata</taxon>
        <taxon>Euteleostomi</taxon>
        <taxon>Actinopterygii</taxon>
        <taxon>Neopterygii</taxon>
        <taxon>Teleostei</taxon>
        <taxon>Neoteleostei</taxon>
        <taxon>Acanthomorphata</taxon>
        <taxon>Gobiaria</taxon>
        <taxon>Gobiiformes</taxon>
        <taxon>Gobioidei</taxon>
        <taxon>Gobiidae</taxon>
        <taxon>Gobiinae</taxon>
        <taxon>Knipowitschia</taxon>
    </lineage>
</organism>